<proteinExistence type="predicted"/>
<dbReference type="AlphaFoldDB" id="A0A0C3NMN8"/>
<dbReference type="HOGENOM" id="CLU_2705847_0_0_1"/>
<accession>A0A0C3NMN8</accession>
<reference evidence="1 2" key="1">
    <citation type="submission" date="2014-04" db="EMBL/GenBank/DDBJ databases">
        <authorList>
            <consortium name="DOE Joint Genome Institute"/>
            <person name="Kuo A."/>
            <person name="Kohler A."/>
            <person name="Costa M.D."/>
            <person name="Nagy L.G."/>
            <person name="Floudas D."/>
            <person name="Copeland A."/>
            <person name="Barry K.W."/>
            <person name="Cichocki N."/>
            <person name="Veneault-Fourrey C."/>
            <person name="LaButti K."/>
            <person name="Lindquist E.A."/>
            <person name="Lipzen A."/>
            <person name="Lundell T."/>
            <person name="Morin E."/>
            <person name="Murat C."/>
            <person name="Sun H."/>
            <person name="Tunlid A."/>
            <person name="Henrissat B."/>
            <person name="Grigoriev I.V."/>
            <person name="Hibbett D.S."/>
            <person name="Martin F."/>
            <person name="Nordberg H.P."/>
            <person name="Cantor M.N."/>
            <person name="Hua S.X."/>
        </authorList>
    </citation>
    <scope>NUCLEOTIDE SEQUENCE [LARGE SCALE GENOMIC DNA]</scope>
    <source>
        <strain evidence="1 2">Marx 270</strain>
    </source>
</reference>
<evidence type="ECO:0000313" key="1">
    <source>
        <dbReference type="EMBL" id="KIO02165.1"/>
    </source>
</evidence>
<organism evidence="1 2">
    <name type="scientific">Pisolithus tinctorius Marx 270</name>
    <dbReference type="NCBI Taxonomy" id="870435"/>
    <lineage>
        <taxon>Eukaryota</taxon>
        <taxon>Fungi</taxon>
        <taxon>Dikarya</taxon>
        <taxon>Basidiomycota</taxon>
        <taxon>Agaricomycotina</taxon>
        <taxon>Agaricomycetes</taxon>
        <taxon>Agaricomycetidae</taxon>
        <taxon>Boletales</taxon>
        <taxon>Sclerodermatineae</taxon>
        <taxon>Pisolithaceae</taxon>
        <taxon>Pisolithus</taxon>
    </lineage>
</organism>
<dbReference type="InParanoid" id="A0A0C3NMN8"/>
<evidence type="ECO:0000313" key="2">
    <source>
        <dbReference type="Proteomes" id="UP000054217"/>
    </source>
</evidence>
<gene>
    <name evidence="1" type="ORF">M404DRAFT_1002582</name>
</gene>
<dbReference type="EMBL" id="KN831983">
    <property type="protein sequence ID" value="KIO02165.1"/>
    <property type="molecule type" value="Genomic_DNA"/>
</dbReference>
<sequence length="73" mass="8408">MSSLRLRLAFEGKGENGESYQWSFTVFRELSDVCLPIVLMNAASQSSRSENLTNVNRLYTYNDQQFEHPLNFG</sequence>
<name>A0A0C3NMN8_PISTI</name>
<dbReference type="Proteomes" id="UP000054217">
    <property type="component" value="Unassembled WGS sequence"/>
</dbReference>
<protein>
    <submittedName>
        <fullName evidence="1">Uncharacterized protein</fullName>
    </submittedName>
</protein>
<reference evidence="2" key="2">
    <citation type="submission" date="2015-01" db="EMBL/GenBank/DDBJ databases">
        <title>Evolutionary Origins and Diversification of the Mycorrhizal Mutualists.</title>
        <authorList>
            <consortium name="DOE Joint Genome Institute"/>
            <consortium name="Mycorrhizal Genomics Consortium"/>
            <person name="Kohler A."/>
            <person name="Kuo A."/>
            <person name="Nagy L.G."/>
            <person name="Floudas D."/>
            <person name="Copeland A."/>
            <person name="Barry K.W."/>
            <person name="Cichocki N."/>
            <person name="Veneault-Fourrey C."/>
            <person name="LaButti K."/>
            <person name="Lindquist E.A."/>
            <person name="Lipzen A."/>
            <person name="Lundell T."/>
            <person name="Morin E."/>
            <person name="Murat C."/>
            <person name="Riley R."/>
            <person name="Ohm R."/>
            <person name="Sun H."/>
            <person name="Tunlid A."/>
            <person name="Henrissat B."/>
            <person name="Grigoriev I.V."/>
            <person name="Hibbett D.S."/>
            <person name="Martin F."/>
        </authorList>
    </citation>
    <scope>NUCLEOTIDE SEQUENCE [LARGE SCALE GENOMIC DNA]</scope>
    <source>
        <strain evidence="2">Marx 270</strain>
    </source>
</reference>
<keyword evidence="2" id="KW-1185">Reference proteome</keyword>